<accession>M1MUY3</accession>
<dbReference type="Proteomes" id="UP000011728">
    <property type="component" value="Chromosome"/>
</dbReference>
<name>M1MUY3_9CLOT</name>
<proteinExistence type="predicted"/>
<dbReference type="EMBL" id="CP004121">
    <property type="protein sequence ID" value="AGF55322.1"/>
    <property type="molecule type" value="Genomic_DNA"/>
</dbReference>
<protein>
    <submittedName>
        <fullName evidence="2">Uncharacterized protein</fullName>
    </submittedName>
</protein>
<sequence>MAKHKHRDQDSTRNDTNASANTNNSTRSSIPFGIDPMQLMGLLGGNFDMNNMGNMLASMNTNGFNLGNLNSIAQMMGLNLDNNLFQNSMTNQNVDNNKIYPNMSQNPKKYSNNTNSKSAENSYVDRSSKKSENSGSSKSIKENDPNLEFLMALKNYVHPDRARLINKIIEAYKTGEFDES</sequence>
<dbReference type="PATRIC" id="fig|931276.5.peg.1516"/>
<keyword evidence="3" id="KW-1185">Reference proteome</keyword>
<evidence type="ECO:0000313" key="3">
    <source>
        <dbReference type="Proteomes" id="UP000011728"/>
    </source>
</evidence>
<dbReference type="HOGENOM" id="CLU_1465822_0_0_9"/>
<evidence type="ECO:0000256" key="1">
    <source>
        <dbReference type="SAM" id="MobiDB-lite"/>
    </source>
</evidence>
<dbReference type="RefSeq" id="WP_015391644.1">
    <property type="nucleotide sequence ID" value="NC_020291.1"/>
</dbReference>
<feature type="compositionally biased region" description="Low complexity" evidence="1">
    <location>
        <begin position="14"/>
        <end position="29"/>
    </location>
</feature>
<dbReference type="AlphaFoldDB" id="M1MUY3"/>
<dbReference type="OrthoDB" id="1933760at2"/>
<feature type="compositionally biased region" description="Polar residues" evidence="1">
    <location>
        <begin position="102"/>
        <end position="125"/>
    </location>
</feature>
<dbReference type="eggNOG" id="ENOG5030GBA">
    <property type="taxonomic scope" value="Bacteria"/>
</dbReference>
<evidence type="ECO:0000313" key="2">
    <source>
        <dbReference type="EMBL" id="AGF55322.1"/>
    </source>
</evidence>
<organism evidence="2 3">
    <name type="scientific">Clostridium saccharoperbutylacetonicum N1-4(HMT)</name>
    <dbReference type="NCBI Taxonomy" id="931276"/>
    <lineage>
        <taxon>Bacteria</taxon>
        <taxon>Bacillati</taxon>
        <taxon>Bacillota</taxon>
        <taxon>Clostridia</taxon>
        <taxon>Eubacteriales</taxon>
        <taxon>Clostridiaceae</taxon>
        <taxon>Clostridium</taxon>
    </lineage>
</organism>
<feature type="region of interest" description="Disordered" evidence="1">
    <location>
        <begin position="92"/>
        <end position="142"/>
    </location>
</feature>
<feature type="region of interest" description="Disordered" evidence="1">
    <location>
        <begin position="1"/>
        <end position="32"/>
    </location>
</feature>
<dbReference type="STRING" id="36745.CLSAP_15150"/>
<gene>
    <name evidence="2" type="ORF">Cspa_c15520</name>
</gene>
<dbReference type="KEGG" id="csr:Cspa_c15520"/>
<reference evidence="2 3" key="1">
    <citation type="submission" date="2013-02" db="EMBL/GenBank/DDBJ databases">
        <title>Genome sequence of Clostridium saccharoperbutylacetonicum N1-4(HMT).</title>
        <authorList>
            <person name="Poehlein A."/>
            <person name="Daniel R."/>
        </authorList>
    </citation>
    <scope>NUCLEOTIDE SEQUENCE [LARGE SCALE GENOMIC DNA]</scope>
    <source>
        <strain evidence="3">N1-4(HMT)</strain>
    </source>
</reference>